<evidence type="ECO:0000313" key="2">
    <source>
        <dbReference type="Proteomes" id="UP000219338"/>
    </source>
</evidence>
<accession>A0A284SDG8</accession>
<sequence>MSIYVHSFILARMSIPCQSLLLRTPRSVHSASVYEERGRGRSTYEGNALLVSPSRAIPNPPIGHGAT</sequence>
<gene>
    <name evidence="1" type="ORF">ARMOST_22659</name>
</gene>
<reference evidence="2" key="1">
    <citation type="journal article" date="2017" name="Nat. Ecol. Evol.">
        <title>Genome expansion and lineage-specific genetic innovations in the forest pathogenic fungi Armillaria.</title>
        <authorList>
            <person name="Sipos G."/>
            <person name="Prasanna A.N."/>
            <person name="Walter M.C."/>
            <person name="O'Connor E."/>
            <person name="Balint B."/>
            <person name="Krizsan K."/>
            <person name="Kiss B."/>
            <person name="Hess J."/>
            <person name="Varga T."/>
            <person name="Slot J."/>
            <person name="Riley R."/>
            <person name="Boka B."/>
            <person name="Rigling D."/>
            <person name="Barry K."/>
            <person name="Lee J."/>
            <person name="Mihaltcheva S."/>
            <person name="LaButti K."/>
            <person name="Lipzen A."/>
            <person name="Waldron R."/>
            <person name="Moloney N.M."/>
            <person name="Sperisen C."/>
            <person name="Kredics L."/>
            <person name="Vagvoelgyi C."/>
            <person name="Patrignani A."/>
            <person name="Fitzpatrick D."/>
            <person name="Nagy I."/>
            <person name="Doyle S."/>
            <person name="Anderson J.B."/>
            <person name="Grigoriev I.V."/>
            <person name="Gueldener U."/>
            <person name="Muensterkoetter M."/>
            <person name="Nagy L.G."/>
        </authorList>
    </citation>
    <scope>NUCLEOTIDE SEQUENCE [LARGE SCALE GENOMIC DNA]</scope>
    <source>
        <strain evidence="2">C18/9</strain>
    </source>
</reference>
<proteinExistence type="predicted"/>
<dbReference type="Proteomes" id="UP000219338">
    <property type="component" value="Unassembled WGS sequence"/>
</dbReference>
<organism evidence="1 2">
    <name type="scientific">Armillaria ostoyae</name>
    <name type="common">Armillaria root rot fungus</name>
    <dbReference type="NCBI Taxonomy" id="47428"/>
    <lineage>
        <taxon>Eukaryota</taxon>
        <taxon>Fungi</taxon>
        <taxon>Dikarya</taxon>
        <taxon>Basidiomycota</taxon>
        <taxon>Agaricomycotina</taxon>
        <taxon>Agaricomycetes</taxon>
        <taxon>Agaricomycetidae</taxon>
        <taxon>Agaricales</taxon>
        <taxon>Marasmiineae</taxon>
        <taxon>Physalacriaceae</taxon>
        <taxon>Armillaria</taxon>
    </lineage>
</organism>
<dbReference type="EMBL" id="FUEG01000092">
    <property type="protein sequence ID" value="SJL19052.1"/>
    <property type="molecule type" value="Genomic_DNA"/>
</dbReference>
<protein>
    <submittedName>
        <fullName evidence="1">Uncharacterized protein</fullName>
    </submittedName>
</protein>
<dbReference type="AlphaFoldDB" id="A0A284SDG8"/>
<keyword evidence="2" id="KW-1185">Reference proteome</keyword>
<evidence type="ECO:0000313" key="1">
    <source>
        <dbReference type="EMBL" id="SJL19052.1"/>
    </source>
</evidence>
<name>A0A284SDG8_ARMOS</name>